<dbReference type="PIRSF" id="PIRSF000137">
    <property type="entry name" value="Alcohol_oxidase"/>
    <property type="match status" value="1"/>
</dbReference>
<dbReference type="Proteomes" id="UP000299102">
    <property type="component" value="Unassembled WGS sequence"/>
</dbReference>
<dbReference type="GO" id="GO:0016614">
    <property type="term" value="F:oxidoreductase activity, acting on CH-OH group of donors"/>
    <property type="evidence" value="ECO:0007669"/>
    <property type="project" value="InterPro"/>
</dbReference>
<evidence type="ECO:0000256" key="3">
    <source>
        <dbReference type="ARBA" id="ARBA00022630"/>
    </source>
</evidence>
<dbReference type="PROSITE" id="PS00623">
    <property type="entry name" value="GMC_OXRED_1"/>
    <property type="match status" value="1"/>
</dbReference>
<evidence type="ECO:0000313" key="10">
    <source>
        <dbReference type="Proteomes" id="UP000299102"/>
    </source>
</evidence>
<sequence length="639" mass="71741">MRQYATDNSSSTLREINARKTRKDVVGLQPEPGFGGCDVIPSDRSSIRQYVAIILAAQCALYSDDLWPEDDESVFEEDPVYDFIIIGAGTAGAVVANRLTEIPDWRVLLIEAGGNPTLGTEIPPLFITNYGTKEDWNFRTAPQKKACLGYTDKKCYWPRGKVLGGTSSINGMYYVRGNKLDYDEWCSYGNTGWCYDEVLPYFKKSENISNENRTEADLRYHGAEGLINVENSREMHPFEDMLLRANEEIGLKIVDDVNGKEQVGVTRVFTTTKNSLRQSTARAFLSPIRDRTNLHVLKNALAHKLMLNGSKVTGVSFLKGPKELTVGVRKEVILSAGAVNTPKILMASGIGPENLLRTLNISVKVNLPVGENLQDHVFAPIFFAKQSRDDSNSLLNIQKMFASYVLRREGPLGTLSPQRVVSFFNTTYKNSSYPDVQNIFVVLAPNQSNLVDIFGEHRFSDEFHEQFEELNKNNVILAVYVTLLQPRSSGRIILRSDKVEDDPIIDAGYFNHDHDMKTLVKAMKEIIKLNNTVTFNKENLKLHWMKLKSCEIFNVNSDEFLECVARELTGTLYHAVGSVKMGPVDDEKSVVNEELKVKNVENLRVVDASVMPKITRGNTMAPVVMIAEKAGDMVKNKWL</sequence>
<dbReference type="STRING" id="151549.A0A4C1TNZ8"/>
<dbReference type="InterPro" id="IPR000172">
    <property type="entry name" value="GMC_OxRdtase_N"/>
</dbReference>
<dbReference type="InterPro" id="IPR036188">
    <property type="entry name" value="FAD/NAD-bd_sf"/>
</dbReference>
<dbReference type="AlphaFoldDB" id="A0A4C1TNZ8"/>
<dbReference type="Pfam" id="PF00732">
    <property type="entry name" value="GMC_oxred_N"/>
    <property type="match status" value="1"/>
</dbReference>
<dbReference type="Gene3D" id="3.50.50.60">
    <property type="entry name" value="FAD/NAD(P)-binding domain"/>
    <property type="match status" value="1"/>
</dbReference>
<comment type="similarity">
    <text evidence="2 6">Belongs to the GMC oxidoreductase family.</text>
</comment>
<dbReference type="Gene3D" id="3.30.560.10">
    <property type="entry name" value="Glucose Oxidase, domain 3"/>
    <property type="match status" value="1"/>
</dbReference>
<dbReference type="InterPro" id="IPR007867">
    <property type="entry name" value="GMC_OxRtase_C"/>
</dbReference>
<keyword evidence="3 6" id="KW-0285">Flavoprotein</keyword>
<dbReference type="EMBL" id="BGZK01000073">
    <property type="protein sequence ID" value="GBP15691.1"/>
    <property type="molecule type" value="Genomic_DNA"/>
</dbReference>
<evidence type="ECO:0000256" key="6">
    <source>
        <dbReference type="RuleBase" id="RU003968"/>
    </source>
</evidence>
<dbReference type="SUPFAM" id="SSF54373">
    <property type="entry name" value="FAD-linked reductases, C-terminal domain"/>
    <property type="match status" value="1"/>
</dbReference>
<evidence type="ECO:0000256" key="5">
    <source>
        <dbReference type="PIRSR" id="PIRSR000137-2"/>
    </source>
</evidence>
<evidence type="ECO:0000313" key="9">
    <source>
        <dbReference type="EMBL" id="GBP15691.1"/>
    </source>
</evidence>
<feature type="domain" description="Glucose-methanol-choline oxidoreductase N-terminal" evidence="7">
    <location>
        <begin position="160"/>
        <end position="183"/>
    </location>
</feature>
<evidence type="ECO:0000256" key="2">
    <source>
        <dbReference type="ARBA" id="ARBA00010790"/>
    </source>
</evidence>
<keyword evidence="10" id="KW-1185">Reference proteome</keyword>
<gene>
    <name evidence="9" type="primary">Gld</name>
    <name evidence="9" type="ORF">EVAR_5379_1</name>
</gene>
<evidence type="ECO:0000259" key="7">
    <source>
        <dbReference type="PROSITE" id="PS00623"/>
    </source>
</evidence>
<keyword evidence="4 5" id="KW-0274">FAD</keyword>
<dbReference type="Pfam" id="PF05199">
    <property type="entry name" value="GMC_oxred_C"/>
    <property type="match status" value="1"/>
</dbReference>
<comment type="caution">
    <text evidence="9">The sequence shown here is derived from an EMBL/GenBank/DDBJ whole genome shotgun (WGS) entry which is preliminary data.</text>
</comment>
<feature type="binding site" evidence="5">
    <location>
        <position position="162"/>
    </location>
    <ligand>
        <name>FAD</name>
        <dbReference type="ChEBI" id="CHEBI:57692"/>
    </ligand>
</feature>
<reference evidence="9 10" key="1">
    <citation type="journal article" date="2019" name="Commun. Biol.">
        <title>The bagworm genome reveals a unique fibroin gene that provides high tensile strength.</title>
        <authorList>
            <person name="Kono N."/>
            <person name="Nakamura H."/>
            <person name="Ohtoshi R."/>
            <person name="Tomita M."/>
            <person name="Numata K."/>
            <person name="Arakawa K."/>
        </authorList>
    </citation>
    <scope>NUCLEOTIDE SEQUENCE [LARGE SCALE GENOMIC DNA]</scope>
</reference>
<organism evidence="9 10">
    <name type="scientific">Eumeta variegata</name>
    <name type="common">Bagworm moth</name>
    <name type="synonym">Eumeta japonica</name>
    <dbReference type="NCBI Taxonomy" id="151549"/>
    <lineage>
        <taxon>Eukaryota</taxon>
        <taxon>Metazoa</taxon>
        <taxon>Ecdysozoa</taxon>
        <taxon>Arthropoda</taxon>
        <taxon>Hexapoda</taxon>
        <taxon>Insecta</taxon>
        <taxon>Pterygota</taxon>
        <taxon>Neoptera</taxon>
        <taxon>Endopterygota</taxon>
        <taxon>Lepidoptera</taxon>
        <taxon>Glossata</taxon>
        <taxon>Ditrysia</taxon>
        <taxon>Tineoidea</taxon>
        <taxon>Psychidae</taxon>
        <taxon>Oiketicinae</taxon>
        <taxon>Eumeta</taxon>
    </lineage>
</organism>
<dbReference type="OrthoDB" id="269227at2759"/>
<dbReference type="SUPFAM" id="SSF51905">
    <property type="entry name" value="FAD/NAD(P)-binding domain"/>
    <property type="match status" value="1"/>
</dbReference>
<dbReference type="PANTHER" id="PTHR11552:SF147">
    <property type="entry name" value="CHOLINE DEHYDROGENASE, MITOCHONDRIAL"/>
    <property type="match status" value="1"/>
</dbReference>
<dbReference type="GO" id="GO:0050660">
    <property type="term" value="F:flavin adenine dinucleotide binding"/>
    <property type="evidence" value="ECO:0007669"/>
    <property type="project" value="InterPro"/>
</dbReference>
<feature type="domain" description="Glucose-methanol-choline oxidoreductase N-terminal" evidence="8">
    <location>
        <begin position="337"/>
        <end position="351"/>
    </location>
</feature>
<evidence type="ECO:0000259" key="8">
    <source>
        <dbReference type="PROSITE" id="PS00624"/>
    </source>
</evidence>
<evidence type="ECO:0000256" key="4">
    <source>
        <dbReference type="ARBA" id="ARBA00022827"/>
    </source>
</evidence>
<name>A0A4C1TNZ8_EUMVA</name>
<dbReference type="PANTHER" id="PTHR11552">
    <property type="entry name" value="GLUCOSE-METHANOL-CHOLINE GMC OXIDOREDUCTASE"/>
    <property type="match status" value="1"/>
</dbReference>
<feature type="binding site" evidence="5">
    <location>
        <position position="166"/>
    </location>
    <ligand>
        <name>FAD</name>
        <dbReference type="ChEBI" id="CHEBI:57692"/>
    </ligand>
</feature>
<protein>
    <submittedName>
        <fullName evidence="9">Glucose dehydrogenase</fullName>
    </submittedName>
</protein>
<comment type="cofactor">
    <cofactor evidence="1 5">
        <name>FAD</name>
        <dbReference type="ChEBI" id="CHEBI:57692"/>
    </cofactor>
</comment>
<accession>A0A4C1TNZ8</accession>
<proteinExistence type="inferred from homology"/>
<dbReference type="PROSITE" id="PS00624">
    <property type="entry name" value="GMC_OXRED_2"/>
    <property type="match status" value="1"/>
</dbReference>
<dbReference type="InterPro" id="IPR012132">
    <property type="entry name" value="GMC_OxRdtase"/>
</dbReference>
<evidence type="ECO:0000256" key="1">
    <source>
        <dbReference type="ARBA" id="ARBA00001974"/>
    </source>
</evidence>